<dbReference type="PROSITE" id="PS51450">
    <property type="entry name" value="LRR"/>
    <property type="match status" value="5"/>
</dbReference>
<sequence length="499" mass="55236">MEDIIANVVQRAFDDGVAEAHHHFGAEKPLVPIMMDSALSGLGWTMDGLRQALLVCDLSNKRLTQVDLLQFYKYLQVINLSNNFLQDFRAALSLVDLIKADVSRNRLTELDFCNSTKLKTLDAGRNRIATLDSLGSLPSLHILNLEHNLLTTAAGLEGCRALRKLDLSHNAISSLRDIGHLPHLQELRVANNRLSSLDGVESLSSLHVLDASRNKISDTCALQHLTQLQRLNLSHNSLHDQASVRYCTDLKWLIDVNFIGNPFQSAREYRLSLIFRFKALTKLDGKPVTADEKSAAENLCHPSPRVTAAVDHAVHLSHRIFNAMTVQHTTLAHRGALYPLIVVTGPEWSDVVKARQHHIRAHQALAPVDVTTTALELPGTKNVRENEFTMLADDGAMYLSYQWDEDRFGIEVAAIEAVAAKGQVPILCMHERGVHSMNLPGFGILVLVTDQRTATSLTSGYLPSMEFAAAMSEDADDIIAYAIKELHKDPAIVLARQKS</sequence>
<keyword evidence="1" id="KW-0433">Leucine-rich repeat</keyword>
<protein>
    <recommendedName>
        <fullName evidence="5">Leucine-rich repeat domain-containing protein</fullName>
    </recommendedName>
</protein>
<dbReference type="Gene3D" id="3.80.10.10">
    <property type="entry name" value="Ribonuclease Inhibitor"/>
    <property type="match status" value="2"/>
</dbReference>
<organism evidence="3 4">
    <name type="scientific">Salpingoeca rosetta (strain ATCC 50818 / BSB-021)</name>
    <dbReference type="NCBI Taxonomy" id="946362"/>
    <lineage>
        <taxon>Eukaryota</taxon>
        <taxon>Choanoflagellata</taxon>
        <taxon>Craspedida</taxon>
        <taxon>Salpingoecidae</taxon>
        <taxon>Salpingoeca</taxon>
    </lineage>
</organism>
<accession>F2U2G1</accession>
<dbReference type="STRING" id="946362.F2U2G1"/>
<dbReference type="Pfam" id="PF14580">
    <property type="entry name" value="LRR_9"/>
    <property type="match status" value="1"/>
</dbReference>
<dbReference type="InterPro" id="IPR032675">
    <property type="entry name" value="LRR_dom_sf"/>
</dbReference>
<dbReference type="OrthoDB" id="6334211at2759"/>
<dbReference type="Pfam" id="PF12799">
    <property type="entry name" value="LRR_4"/>
    <property type="match status" value="1"/>
</dbReference>
<evidence type="ECO:0008006" key="5">
    <source>
        <dbReference type="Google" id="ProtNLM"/>
    </source>
</evidence>
<evidence type="ECO:0000256" key="1">
    <source>
        <dbReference type="ARBA" id="ARBA00022614"/>
    </source>
</evidence>
<dbReference type="InterPro" id="IPR001611">
    <property type="entry name" value="Leu-rich_rpt"/>
</dbReference>
<name>F2U2G1_SALR5</name>
<dbReference type="SMART" id="SM00365">
    <property type="entry name" value="LRR_SD22"/>
    <property type="match status" value="5"/>
</dbReference>
<evidence type="ECO:0000313" key="4">
    <source>
        <dbReference type="Proteomes" id="UP000007799"/>
    </source>
</evidence>
<dbReference type="Proteomes" id="UP000007799">
    <property type="component" value="Unassembled WGS sequence"/>
</dbReference>
<reference evidence="3" key="1">
    <citation type="submission" date="2009-08" db="EMBL/GenBank/DDBJ databases">
        <title>Annotation of Salpingoeca rosetta.</title>
        <authorList>
            <consortium name="The Broad Institute Genome Sequencing Platform"/>
            <person name="Russ C."/>
            <person name="Cuomo C."/>
            <person name="Burger G."/>
            <person name="Gray M.W."/>
            <person name="Holland P.W.H."/>
            <person name="King N."/>
            <person name="Lang F.B.F."/>
            <person name="Roger A.J."/>
            <person name="Ruiz-Trillo I."/>
            <person name="Young S.K."/>
            <person name="Zeng Q."/>
            <person name="Gargeya S."/>
            <person name="Alvarado L."/>
            <person name="Berlin A."/>
            <person name="Chapman S.B."/>
            <person name="Chen Z."/>
            <person name="Freedman E."/>
            <person name="Gellesch M."/>
            <person name="Goldberg J."/>
            <person name="Griggs A."/>
            <person name="Gujja S."/>
            <person name="Heilman E."/>
            <person name="Heiman D."/>
            <person name="Howarth C."/>
            <person name="Mehta T."/>
            <person name="Neiman D."/>
            <person name="Pearson M."/>
            <person name="Roberts A."/>
            <person name="Saif S."/>
            <person name="Shea T."/>
            <person name="Shenoy N."/>
            <person name="Sisk P."/>
            <person name="Stolte C."/>
            <person name="Sykes S."/>
            <person name="White J."/>
            <person name="Yandava C."/>
            <person name="Haas B."/>
            <person name="Nusbaum C."/>
            <person name="Birren B."/>
        </authorList>
    </citation>
    <scope>NUCLEOTIDE SEQUENCE</scope>
    <source>
        <strain evidence="3">ATCC 50818</strain>
    </source>
</reference>
<proteinExistence type="predicted"/>
<dbReference type="InterPro" id="IPR025875">
    <property type="entry name" value="Leu-rich_rpt_4"/>
</dbReference>
<dbReference type="EMBL" id="GL832959">
    <property type="protein sequence ID" value="EGD81813.1"/>
    <property type="molecule type" value="Genomic_DNA"/>
</dbReference>
<keyword evidence="2" id="KW-0677">Repeat</keyword>
<dbReference type="eggNOG" id="KOG0531">
    <property type="taxonomic scope" value="Eukaryota"/>
</dbReference>
<dbReference type="SMART" id="SM00369">
    <property type="entry name" value="LRR_TYP"/>
    <property type="match status" value="4"/>
</dbReference>
<dbReference type="KEGG" id="sre:PTSG_11887"/>
<dbReference type="RefSeq" id="XP_004997017.1">
    <property type="nucleotide sequence ID" value="XM_004996960.1"/>
</dbReference>
<dbReference type="PRINTS" id="PR00019">
    <property type="entry name" value="LEURICHRPT"/>
</dbReference>
<dbReference type="InterPro" id="IPR003591">
    <property type="entry name" value="Leu-rich_rpt_typical-subtyp"/>
</dbReference>
<gene>
    <name evidence="3" type="ORF">PTSG_11887</name>
</gene>
<dbReference type="SUPFAM" id="SSF52058">
    <property type="entry name" value="L domain-like"/>
    <property type="match status" value="1"/>
</dbReference>
<dbReference type="PANTHER" id="PTHR18849:SF0">
    <property type="entry name" value="CILIA- AND FLAGELLA-ASSOCIATED PROTEIN 410-RELATED"/>
    <property type="match status" value="1"/>
</dbReference>
<dbReference type="GeneID" id="16077609"/>
<keyword evidence="4" id="KW-1185">Reference proteome</keyword>
<evidence type="ECO:0000313" key="3">
    <source>
        <dbReference type="EMBL" id="EGD81813.1"/>
    </source>
</evidence>
<dbReference type="PANTHER" id="PTHR18849">
    <property type="entry name" value="LEUCINE RICH REPEAT PROTEIN"/>
    <property type="match status" value="1"/>
</dbReference>
<dbReference type="InParanoid" id="F2U2G1"/>
<evidence type="ECO:0000256" key="2">
    <source>
        <dbReference type="ARBA" id="ARBA00022737"/>
    </source>
</evidence>
<dbReference type="AlphaFoldDB" id="F2U2G1"/>